<accession>A0AAE0FUZ3</accession>
<feature type="non-terminal residue" evidence="2">
    <location>
        <position position="323"/>
    </location>
</feature>
<reference evidence="2 3" key="1">
    <citation type="journal article" date="2015" name="Genome Biol. Evol.">
        <title>Comparative Genomics of a Bacterivorous Green Alga Reveals Evolutionary Causalities and Consequences of Phago-Mixotrophic Mode of Nutrition.</title>
        <authorList>
            <person name="Burns J.A."/>
            <person name="Paasch A."/>
            <person name="Narechania A."/>
            <person name="Kim E."/>
        </authorList>
    </citation>
    <scope>NUCLEOTIDE SEQUENCE [LARGE SCALE GENOMIC DNA]</scope>
    <source>
        <strain evidence="2 3">PLY_AMNH</strain>
    </source>
</reference>
<dbReference type="Proteomes" id="UP001190700">
    <property type="component" value="Unassembled WGS sequence"/>
</dbReference>
<dbReference type="EMBL" id="LGRX02013375">
    <property type="protein sequence ID" value="KAK3266187.1"/>
    <property type="molecule type" value="Genomic_DNA"/>
</dbReference>
<comment type="caution">
    <text evidence="2">The sequence shown here is derived from an EMBL/GenBank/DDBJ whole genome shotgun (WGS) entry which is preliminary data.</text>
</comment>
<evidence type="ECO:0000313" key="2">
    <source>
        <dbReference type="EMBL" id="KAK3266187.1"/>
    </source>
</evidence>
<dbReference type="AlphaFoldDB" id="A0AAE0FUZ3"/>
<feature type="compositionally biased region" description="Basic and acidic residues" evidence="1">
    <location>
        <begin position="49"/>
        <end position="58"/>
    </location>
</feature>
<feature type="compositionally biased region" description="Basic and acidic residues" evidence="1">
    <location>
        <begin position="223"/>
        <end position="278"/>
    </location>
</feature>
<evidence type="ECO:0000256" key="1">
    <source>
        <dbReference type="SAM" id="MobiDB-lite"/>
    </source>
</evidence>
<organism evidence="2 3">
    <name type="scientific">Cymbomonas tetramitiformis</name>
    <dbReference type="NCBI Taxonomy" id="36881"/>
    <lineage>
        <taxon>Eukaryota</taxon>
        <taxon>Viridiplantae</taxon>
        <taxon>Chlorophyta</taxon>
        <taxon>Pyramimonadophyceae</taxon>
        <taxon>Pyramimonadales</taxon>
        <taxon>Pyramimonadaceae</taxon>
        <taxon>Cymbomonas</taxon>
    </lineage>
</organism>
<evidence type="ECO:0000313" key="3">
    <source>
        <dbReference type="Proteomes" id="UP001190700"/>
    </source>
</evidence>
<feature type="region of interest" description="Disordered" evidence="1">
    <location>
        <begin position="32"/>
        <end position="127"/>
    </location>
</feature>
<feature type="compositionally biased region" description="Basic residues" evidence="1">
    <location>
        <begin position="296"/>
        <end position="307"/>
    </location>
</feature>
<gene>
    <name evidence="2" type="ORF">CYMTET_25171</name>
</gene>
<keyword evidence="3" id="KW-1185">Reference proteome</keyword>
<feature type="compositionally biased region" description="Acidic residues" evidence="1">
    <location>
        <begin position="203"/>
        <end position="214"/>
    </location>
</feature>
<feature type="region of interest" description="Disordered" evidence="1">
    <location>
        <begin position="290"/>
        <end position="323"/>
    </location>
</feature>
<feature type="compositionally biased region" description="Polar residues" evidence="1">
    <location>
        <begin position="35"/>
        <end position="48"/>
    </location>
</feature>
<sequence>MSDEAFEVVVNDCLEELISCAEASVLLLEEDASVESATKHSQNQQTSKQEIEEFREDQPDYELEDTAAPPEPPTASSSLLSELSVGPRAELDELSTQFPSTEPAVVDDLPKRLSSFHSEKHGSYGDDPLGLQLQLLDDALASDVVTFDDPVVQSAAEGAQAILQEHERLQALSSKYGKLHSEQQTHLSGLRRHKKGKAREPVQDDDGAANENEPEAPCLDKMQLIRREKTLREKKQLAKRERERAELQEQVQQEERKHAERSEDRLRQLREDKQHKFELQRERREKVLVRAEGKERKVHGKGKRAGKKEKPLFLRMEEQYKDK</sequence>
<feature type="region of interest" description="Disordered" evidence="1">
    <location>
        <begin position="178"/>
        <end position="278"/>
    </location>
</feature>
<name>A0AAE0FUZ3_9CHLO</name>
<proteinExistence type="predicted"/>
<protein>
    <submittedName>
        <fullName evidence="2">Uncharacterized protein</fullName>
    </submittedName>
</protein>
<feature type="compositionally biased region" description="Low complexity" evidence="1">
    <location>
        <begin position="74"/>
        <end position="84"/>
    </location>
</feature>
<feature type="compositionally biased region" description="Basic and acidic residues" evidence="1">
    <location>
        <begin position="308"/>
        <end position="323"/>
    </location>
</feature>